<dbReference type="OrthoDB" id="5784609at2"/>
<keyword evidence="2" id="KW-1185">Reference proteome</keyword>
<reference evidence="1 2" key="1">
    <citation type="submission" date="2015-04" db="EMBL/GenBank/DDBJ databases">
        <title>Complete Sequence for the Genome of the Thioalkalivibrio versutus D301.</title>
        <authorList>
            <person name="Mu T."/>
            <person name="Zhou J."/>
            <person name="Xu X."/>
        </authorList>
    </citation>
    <scope>NUCLEOTIDE SEQUENCE [LARGE SCALE GENOMIC DNA]</scope>
    <source>
        <strain evidence="1 2">D301</strain>
    </source>
</reference>
<sequence>MNAQELNRRCVELFHNPDAKLHCWHPRMFWKTNMLENPKPEDLQEPKVDLRELEVMLSEAAHEPSQCADELEQEEPGRAALIRHMMERGEMPLLHRPH</sequence>
<accession>A0A0G3G3C0</accession>
<dbReference type="RefSeq" id="WP_018144712.1">
    <property type="nucleotide sequence ID" value="NZ_CP011367.1"/>
</dbReference>
<dbReference type="AlphaFoldDB" id="A0A0G3G3C0"/>
<dbReference type="Proteomes" id="UP000064201">
    <property type="component" value="Chromosome"/>
</dbReference>
<dbReference type="KEGG" id="tvr:TVD_00980"/>
<dbReference type="EMBL" id="CP011367">
    <property type="protein sequence ID" value="AKJ94027.1"/>
    <property type="molecule type" value="Genomic_DNA"/>
</dbReference>
<name>A0A0G3G3C0_9GAMM</name>
<dbReference type="PATRIC" id="fig|106634.4.peg.200"/>
<evidence type="ECO:0000313" key="1">
    <source>
        <dbReference type="EMBL" id="AKJ94027.1"/>
    </source>
</evidence>
<organism evidence="1 2">
    <name type="scientific">Thioalkalivibrio versutus</name>
    <dbReference type="NCBI Taxonomy" id="106634"/>
    <lineage>
        <taxon>Bacteria</taxon>
        <taxon>Pseudomonadati</taxon>
        <taxon>Pseudomonadota</taxon>
        <taxon>Gammaproteobacteria</taxon>
        <taxon>Chromatiales</taxon>
        <taxon>Ectothiorhodospiraceae</taxon>
        <taxon>Thioalkalivibrio</taxon>
    </lineage>
</organism>
<protein>
    <submittedName>
        <fullName evidence="1">Uncharacterized protein</fullName>
    </submittedName>
</protein>
<gene>
    <name evidence="1" type="ORF">TVD_00980</name>
</gene>
<proteinExistence type="predicted"/>
<evidence type="ECO:0000313" key="2">
    <source>
        <dbReference type="Proteomes" id="UP000064201"/>
    </source>
</evidence>